<keyword evidence="2" id="KW-1185">Reference proteome</keyword>
<sequence length="63" mass="7283">MVLDYDSDLPKIIIISESDSDDELPEVKTLLSNIFKKQKLPDKKAEKKPVTENDEFIFITNDK</sequence>
<protein>
    <submittedName>
        <fullName evidence="1">25844_t:CDS:1</fullName>
    </submittedName>
</protein>
<dbReference type="EMBL" id="CAJVQC010059710">
    <property type="protein sequence ID" value="CAG8800036.1"/>
    <property type="molecule type" value="Genomic_DNA"/>
</dbReference>
<proteinExistence type="predicted"/>
<accession>A0ACA9RN53</accession>
<reference evidence="1" key="1">
    <citation type="submission" date="2021-06" db="EMBL/GenBank/DDBJ databases">
        <authorList>
            <person name="Kallberg Y."/>
            <person name="Tangrot J."/>
            <person name="Rosling A."/>
        </authorList>
    </citation>
    <scope>NUCLEOTIDE SEQUENCE</scope>
    <source>
        <strain evidence="1">MA461A</strain>
    </source>
</reference>
<name>A0ACA9RN53_9GLOM</name>
<evidence type="ECO:0000313" key="2">
    <source>
        <dbReference type="Proteomes" id="UP000789920"/>
    </source>
</evidence>
<gene>
    <name evidence="1" type="ORF">RPERSI_LOCUS20836</name>
</gene>
<dbReference type="Proteomes" id="UP000789920">
    <property type="component" value="Unassembled WGS sequence"/>
</dbReference>
<comment type="caution">
    <text evidence="1">The sequence shown here is derived from an EMBL/GenBank/DDBJ whole genome shotgun (WGS) entry which is preliminary data.</text>
</comment>
<evidence type="ECO:0000313" key="1">
    <source>
        <dbReference type="EMBL" id="CAG8800036.1"/>
    </source>
</evidence>
<organism evidence="1 2">
    <name type="scientific">Racocetra persica</name>
    <dbReference type="NCBI Taxonomy" id="160502"/>
    <lineage>
        <taxon>Eukaryota</taxon>
        <taxon>Fungi</taxon>
        <taxon>Fungi incertae sedis</taxon>
        <taxon>Mucoromycota</taxon>
        <taxon>Glomeromycotina</taxon>
        <taxon>Glomeromycetes</taxon>
        <taxon>Diversisporales</taxon>
        <taxon>Gigasporaceae</taxon>
        <taxon>Racocetra</taxon>
    </lineage>
</organism>
<feature type="non-terminal residue" evidence="1">
    <location>
        <position position="63"/>
    </location>
</feature>